<sequence>MDCYGFYEAASKLVNLFRISILDQHNYLLDLNIVSQSELERLQAIHMIWSLMEILFNSQYYIDDDVEASFKFNSLFSNWYIYNFPLDNSLPIESIIFRCILQGNLPVALQLLEEHHLSILSKNSSSFGFDQTTFQLYSSFIEFIKLHPVLCNSNGSNLNQFQFTQKRSILKMKALSFNNKDHFLYKACLIVVGNDQFLLEFSENWLEYLLASHLYIPEHELSYDSRFELAKKCYLDLGDCDNETNSLVESCLYSMLAANFGELFVHVSNFDFWLSAHLIFFYCGSGMCSEENLKM</sequence>
<organism evidence="2 3">
    <name type="scientific">Smittium culicis</name>
    <dbReference type="NCBI Taxonomy" id="133412"/>
    <lineage>
        <taxon>Eukaryota</taxon>
        <taxon>Fungi</taxon>
        <taxon>Fungi incertae sedis</taxon>
        <taxon>Zoopagomycota</taxon>
        <taxon>Kickxellomycotina</taxon>
        <taxon>Harpellomycetes</taxon>
        <taxon>Harpellales</taxon>
        <taxon>Legeriomycetaceae</taxon>
        <taxon>Smittium</taxon>
    </lineage>
</organism>
<dbReference type="OrthoDB" id="10394876at2759"/>
<keyword evidence="1" id="KW-0509">mRNA transport</keyword>
<comment type="subunit">
    <text evidence="1">Component of the nuclear pore complex (NPC).</text>
</comment>
<keyword evidence="1" id="KW-0653">Protein transport</keyword>
<proteinExistence type="inferred from homology"/>
<protein>
    <recommendedName>
        <fullName evidence="1">Nuclear pore complex protein Nup85</fullName>
    </recommendedName>
</protein>
<gene>
    <name evidence="2" type="ORF">AYI69_g6401</name>
</gene>
<evidence type="ECO:0000256" key="1">
    <source>
        <dbReference type="RuleBase" id="RU365073"/>
    </source>
</evidence>
<dbReference type="GO" id="GO:0051028">
    <property type="term" value="P:mRNA transport"/>
    <property type="evidence" value="ECO:0007669"/>
    <property type="project" value="UniProtKB-KW"/>
</dbReference>
<dbReference type="GO" id="GO:0005643">
    <property type="term" value="C:nuclear pore"/>
    <property type="evidence" value="ECO:0007669"/>
    <property type="project" value="UniProtKB-SubCell"/>
</dbReference>
<keyword evidence="1" id="KW-0539">Nucleus</keyword>
<comment type="subcellular location">
    <subcellularLocation>
        <location evidence="1">Nucleus</location>
        <location evidence="1">Nuclear pore complex</location>
    </subcellularLocation>
</comment>
<accession>A0A1R1XZ66</accession>
<name>A0A1R1XZ66_9FUNG</name>
<evidence type="ECO:0000313" key="3">
    <source>
        <dbReference type="Proteomes" id="UP000187429"/>
    </source>
</evidence>
<evidence type="ECO:0000313" key="2">
    <source>
        <dbReference type="EMBL" id="OMJ19982.1"/>
    </source>
</evidence>
<dbReference type="GO" id="GO:0015031">
    <property type="term" value="P:protein transport"/>
    <property type="evidence" value="ECO:0007669"/>
    <property type="project" value="UniProtKB-KW"/>
</dbReference>
<keyword evidence="1" id="KW-0811">Translocation</keyword>
<dbReference type="Proteomes" id="UP000187429">
    <property type="component" value="Unassembled WGS sequence"/>
</dbReference>
<dbReference type="AlphaFoldDB" id="A0A1R1XZ66"/>
<dbReference type="GO" id="GO:0031965">
    <property type="term" value="C:nuclear membrane"/>
    <property type="evidence" value="ECO:0007669"/>
    <property type="project" value="UniProtKB-UniRule"/>
</dbReference>
<reference evidence="3" key="1">
    <citation type="submission" date="2017-01" db="EMBL/GenBank/DDBJ databases">
        <authorList>
            <person name="Wang Y."/>
            <person name="White M."/>
            <person name="Kvist S."/>
            <person name="Moncalvo J.-M."/>
        </authorList>
    </citation>
    <scope>NUCLEOTIDE SEQUENCE [LARGE SCALE GENOMIC DNA]</scope>
    <source>
        <strain evidence="3">ID-206-W2</strain>
    </source>
</reference>
<comment type="caution">
    <text evidence="2">The sequence shown here is derived from an EMBL/GenBank/DDBJ whole genome shotgun (WGS) entry which is preliminary data.</text>
</comment>
<dbReference type="EMBL" id="LSSM01002871">
    <property type="protein sequence ID" value="OMJ19982.1"/>
    <property type="molecule type" value="Genomic_DNA"/>
</dbReference>
<comment type="function">
    <text evidence="1">Functions as a component of the nuclear pore complex (NPC).</text>
</comment>
<keyword evidence="3" id="KW-1185">Reference proteome</keyword>
<keyword evidence="1" id="KW-0906">Nuclear pore complex</keyword>
<dbReference type="InterPro" id="IPR011502">
    <property type="entry name" value="Nucleoporin_Nup85"/>
</dbReference>
<keyword evidence="1" id="KW-0472">Membrane</keyword>
<comment type="similarity">
    <text evidence="1">Belongs to the nucleoporin Nup85 family.</text>
</comment>
<dbReference type="Pfam" id="PF07575">
    <property type="entry name" value="Nucleopor_Nup85"/>
    <property type="match status" value="1"/>
</dbReference>
<keyword evidence="1" id="KW-0813">Transport</keyword>